<evidence type="ECO:0000313" key="3">
    <source>
        <dbReference type="Proteomes" id="UP001219525"/>
    </source>
</evidence>
<name>A0AAD6UZP0_9AGAR</name>
<feature type="compositionally biased region" description="Acidic residues" evidence="1">
    <location>
        <begin position="136"/>
        <end position="154"/>
    </location>
</feature>
<evidence type="ECO:0000256" key="1">
    <source>
        <dbReference type="SAM" id="MobiDB-lite"/>
    </source>
</evidence>
<protein>
    <submittedName>
        <fullName evidence="2">Uncharacterized protein</fullName>
    </submittedName>
</protein>
<sequence>MPPGRQQVPSPRKRTPLFIPDSDDEDILTSRPPPVPRTTAPPSVTRQEGQVLTSSSPGVPSAFAPLDSGGPSRDMRTYARILASRRAQERQNRPPPDPNRYRLPRMMATMPPEYVAAQARRAARRAEGKPSSSESNESDGESDDDSDDDSDEESSSSSSEPASSESSATRSPTPPLPVVDFQDDTPPVSPAHSPAPPARSPSPPVRPPTPPVAPVATPAASSAPAARALDAFEWIGFLSYIADSGARLAPYFTYSHVPARA</sequence>
<feature type="region of interest" description="Disordered" evidence="1">
    <location>
        <begin position="1"/>
        <end position="223"/>
    </location>
</feature>
<feature type="compositionally biased region" description="Polar residues" evidence="1">
    <location>
        <begin position="47"/>
        <end position="58"/>
    </location>
</feature>
<gene>
    <name evidence="2" type="ORF">GGX14DRAFT_573028</name>
</gene>
<comment type="caution">
    <text evidence="2">The sequence shown here is derived from an EMBL/GenBank/DDBJ whole genome shotgun (WGS) entry which is preliminary data.</text>
</comment>
<dbReference type="EMBL" id="JARJCW010000070">
    <property type="protein sequence ID" value="KAJ7198937.1"/>
    <property type="molecule type" value="Genomic_DNA"/>
</dbReference>
<evidence type="ECO:0000313" key="2">
    <source>
        <dbReference type="EMBL" id="KAJ7198937.1"/>
    </source>
</evidence>
<feature type="compositionally biased region" description="Low complexity" evidence="1">
    <location>
        <begin position="155"/>
        <end position="167"/>
    </location>
</feature>
<keyword evidence="3" id="KW-1185">Reference proteome</keyword>
<feature type="compositionally biased region" description="Low complexity" evidence="1">
    <location>
        <begin position="37"/>
        <end position="46"/>
    </location>
</feature>
<dbReference type="AlphaFoldDB" id="A0AAD6UZP0"/>
<feature type="compositionally biased region" description="Low complexity" evidence="1">
    <location>
        <begin position="214"/>
        <end position="223"/>
    </location>
</feature>
<organism evidence="2 3">
    <name type="scientific">Mycena pura</name>
    <dbReference type="NCBI Taxonomy" id="153505"/>
    <lineage>
        <taxon>Eukaryota</taxon>
        <taxon>Fungi</taxon>
        <taxon>Dikarya</taxon>
        <taxon>Basidiomycota</taxon>
        <taxon>Agaricomycotina</taxon>
        <taxon>Agaricomycetes</taxon>
        <taxon>Agaricomycetidae</taxon>
        <taxon>Agaricales</taxon>
        <taxon>Marasmiineae</taxon>
        <taxon>Mycenaceae</taxon>
        <taxon>Mycena</taxon>
    </lineage>
</organism>
<proteinExistence type="predicted"/>
<reference evidence="2" key="1">
    <citation type="submission" date="2023-03" db="EMBL/GenBank/DDBJ databases">
        <title>Massive genome expansion in bonnet fungi (Mycena s.s.) driven by repeated elements and novel gene families across ecological guilds.</title>
        <authorList>
            <consortium name="Lawrence Berkeley National Laboratory"/>
            <person name="Harder C.B."/>
            <person name="Miyauchi S."/>
            <person name="Viragh M."/>
            <person name="Kuo A."/>
            <person name="Thoen E."/>
            <person name="Andreopoulos B."/>
            <person name="Lu D."/>
            <person name="Skrede I."/>
            <person name="Drula E."/>
            <person name="Henrissat B."/>
            <person name="Morin E."/>
            <person name="Kohler A."/>
            <person name="Barry K."/>
            <person name="LaButti K."/>
            <person name="Morin E."/>
            <person name="Salamov A."/>
            <person name="Lipzen A."/>
            <person name="Mereny Z."/>
            <person name="Hegedus B."/>
            <person name="Baldrian P."/>
            <person name="Stursova M."/>
            <person name="Weitz H."/>
            <person name="Taylor A."/>
            <person name="Grigoriev I.V."/>
            <person name="Nagy L.G."/>
            <person name="Martin F."/>
            <person name="Kauserud H."/>
        </authorList>
    </citation>
    <scope>NUCLEOTIDE SEQUENCE</scope>
    <source>
        <strain evidence="2">9144</strain>
    </source>
</reference>
<accession>A0AAD6UZP0</accession>
<feature type="compositionally biased region" description="Pro residues" evidence="1">
    <location>
        <begin position="187"/>
        <end position="213"/>
    </location>
</feature>
<dbReference type="Proteomes" id="UP001219525">
    <property type="component" value="Unassembled WGS sequence"/>
</dbReference>